<feature type="compositionally biased region" description="Gly residues" evidence="2">
    <location>
        <begin position="564"/>
        <end position="574"/>
    </location>
</feature>
<dbReference type="OrthoDB" id="10263094at2759"/>
<evidence type="ECO:0008006" key="6">
    <source>
        <dbReference type="Google" id="ProtNLM"/>
    </source>
</evidence>
<evidence type="ECO:0000256" key="3">
    <source>
        <dbReference type="SAM" id="Phobius"/>
    </source>
</evidence>
<dbReference type="PANTHER" id="PTHR11247">
    <property type="entry name" value="PALMITOYL-PROTEIN THIOESTERASE/DOLICHYLDIPHOSPHATASE 1"/>
    <property type="match status" value="1"/>
</dbReference>
<feature type="compositionally biased region" description="Basic and acidic residues" evidence="2">
    <location>
        <begin position="509"/>
        <end position="523"/>
    </location>
</feature>
<dbReference type="Pfam" id="PF02089">
    <property type="entry name" value="Palm_thioest"/>
    <property type="match status" value="1"/>
</dbReference>
<dbReference type="PANTHER" id="PTHR11247:SF67">
    <property type="entry name" value="PALMITOYL-PROTEIN THIOESTERASE 3"/>
    <property type="match status" value="1"/>
</dbReference>
<dbReference type="Proteomes" id="UP000751190">
    <property type="component" value="Unassembled WGS sequence"/>
</dbReference>
<dbReference type="Gene3D" id="3.40.50.1820">
    <property type="entry name" value="alpha/beta hydrolase"/>
    <property type="match status" value="1"/>
</dbReference>
<proteinExistence type="predicted"/>
<dbReference type="GO" id="GO:0005764">
    <property type="term" value="C:lysosome"/>
    <property type="evidence" value="ECO:0007669"/>
    <property type="project" value="TreeGrafter"/>
</dbReference>
<reference evidence="4" key="1">
    <citation type="submission" date="2021-05" db="EMBL/GenBank/DDBJ databases">
        <title>The genome of the haptophyte Pavlova lutheri (Diacronema luteri, Pavlovales) - a model for lipid biosynthesis in eukaryotic algae.</title>
        <authorList>
            <person name="Hulatt C.J."/>
            <person name="Posewitz M.C."/>
        </authorList>
    </citation>
    <scope>NUCLEOTIDE SEQUENCE</scope>
    <source>
        <strain evidence="4">NIVA-4/92</strain>
    </source>
</reference>
<keyword evidence="3" id="KW-0472">Membrane</keyword>
<keyword evidence="3" id="KW-0812">Transmembrane</keyword>
<dbReference type="SUPFAM" id="SSF53474">
    <property type="entry name" value="alpha/beta-Hydrolases"/>
    <property type="match status" value="1"/>
</dbReference>
<dbReference type="AlphaFoldDB" id="A0A8J5XQM7"/>
<sequence>MVDDWRGTCRARLVARCAVLAMMLSGLMLADGLGASQGLDFAGGAAPAILVGAAGVAGPRGLSLGWPRRAPGAAGARAGGGARGGARARAAADMDEADVAELSADGRLRARKRGLLRAGAAAGTAAGAAAVLQRVAPRPVVLVHGVLQTAEFMREVADWIEREIRGTYVLAVEIGSGAHDSLMRSMNWQVEELARVLQADGRLRRGINLIGYSQGALLCRAYIERHNRPRVYSFISWLGPQGGQFGVPEYEPLLRHINWVTSPMWYTDMLQERLSFANYWRDPFRLPLYRERSSFLADINNERAPRNTTYTANIRSLESMLLVYSTSDTIIIPRESGWFAAFADNSTDTLVPLEDQPLYREDWIGLRSLAESNRLHFGITNCRHYEATTSACKFQLFDKLTLPHLLPPSTHLSSLVHALLPRRPRGNARDGGGGRGGWRGPPAHYDAQAVEREELAMLRMRCVALSNQLGHIRTENAALRDKLKAANARRPPPAAPPPAEPAAAAADAVRADLAARRTARSAERGAQPPADDAEQMRRQLDAADARLAADDDARRAQTARRDGGGNGERVGGVRAGWLRRMLGRARPPPPPPPPSGAG</sequence>
<dbReference type="EMBL" id="JAGTXO010000004">
    <property type="protein sequence ID" value="KAG8468524.1"/>
    <property type="molecule type" value="Genomic_DNA"/>
</dbReference>
<feature type="compositionally biased region" description="Pro residues" evidence="2">
    <location>
        <begin position="586"/>
        <end position="598"/>
    </location>
</feature>
<feature type="region of interest" description="Disordered" evidence="2">
    <location>
        <begin position="486"/>
        <end position="598"/>
    </location>
</feature>
<evidence type="ECO:0000256" key="2">
    <source>
        <dbReference type="SAM" id="MobiDB-lite"/>
    </source>
</evidence>
<protein>
    <recommendedName>
        <fullName evidence="6">Palmitoyl-protein thioesterase</fullName>
    </recommendedName>
</protein>
<comment type="caution">
    <text evidence="4">The sequence shown here is derived from an EMBL/GenBank/DDBJ whole genome shotgun (WGS) entry which is preliminary data.</text>
</comment>
<feature type="compositionally biased region" description="Pro residues" evidence="2">
    <location>
        <begin position="490"/>
        <end position="500"/>
    </location>
</feature>
<gene>
    <name evidence="4" type="ORF">KFE25_013607</name>
</gene>
<feature type="compositionally biased region" description="Basic and acidic residues" evidence="2">
    <location>
        <begin position="534"/>
        <end position="563"/>
    </location>
</feature>
<keyword evidence="1" id="KW-0378">Hydrolase</keyword>
<keyword evidence="5" id="KW-1185">Reference proteome</keyword>
<evidence type="ECO:0000256" key="1">
    <source>
        <dbReference type="ARBA" id="ARBA00022801"/>
    </source>
</evidence>
<feature type="transmembrane region" description="Helical" evidence="3">
    <location>
        <begin position="13"/>
        <end position="35"/>
    </location>
</feature>
<name>A0A8J5XQM7_DIALT</name>
<evidence type="ECO:0000313" key="5">
    <source>
        <dbReference type="Proteomes" id="UP000751190"/>
    </source>
</evidence>
<dbReference type="InterPro" id="IPR029058">
    <property type="entry name" value="AB_hydrolase_fold"/>
</dbReference>
<accession>A0A8J5XQM7</accession>
<organism evidence="4 5">
    <name type="scientific">Diacronema lutheri</name>
    <name type="common">Unicellular marine alga</name>
    <name type="synonym">Monochrysis lutheri</name>
    <dbReference type="NCBI Taxonomy" id="2081491"/>
    <lineage>
        <taxon>Eukaryota</taxon>
        <taxon>Haptista</taxon>
        <taxon>Haptophyta</taxon>
        <taxon>Pavlovophyceae</taxon>
        <taxon>Pavlovales</taxon>
        <taxon>Pavlovaceae</taxon>
        <taxon>Diacronema</taxon>
    </lineage>
</organism>
<keyword evidence="3" id="KW-1133">Transmembrane helix</keyword>
<evidence type="ECO:0000313" key="4">
    <source>
        <dbReference type="EMBL" id="KAG8468524.1"/>
    </source>
</evidence>
<dbReference type="GO" id="GO:0016790">
    <property type="term" value="F:thiolester hydrolase activity"/>
    <property type="evidence" value="ECO:0007669"/>
    <property type="project" value="TreeGrafter"/>
</dbReference>
<feature type="region of interest" description="Disordered" evidence="2">
    <location>
        <begin position="422"/>
        <end position="443"/>
    </location>
</feature>
<feature type="compositionally biased region" description="Gly residues" evidence="2">
    <location>
        <begin position="429"/>
        <end position="439"/>
    </location>
</feature>